<feature type="compositionally biased region" description="Basic and acidic residues" evidence="1">
    <location>
        <begin position="170"/>
        <end position="180"/>
    </location>
</feature>
<dbReference type="RefSeq" id="WP_080861160.1">
    <property type="nucleotide sequence ID" value="NZ_CP077405.1"/>
</dbReference>
<evidence type="ECO:0000256" key="1">
    <source>
        <dbReference type="SAM" id="MobiDB-lite"/>
    </source>
</evidence>
<dbReference type="AlphaFoldDB" id="A0A1V8NRK0"/>
<gene>
    <name evidence="2" type="ORF">BZK42_26900</name>
</gene>
<comment type="caution">
    <text evidence="2">The sequence shown here is derived from an EMBL/GenBank/DDBJ whole genome shotgun (WGS) entry which is preliminary data.</text>
</comment>
<evidence type="ECO:0000313" key="2">
    <source>
        <dbReference type="EMBL" id="OQM39046.1"/>
    </source>
</evidence>
<sequence>MRRLTDQDIHHIYERLQRYPRATRCLTREDALKLLDEVICRRMEERLPADRLQSWITGSVTSRPQPAPGRWIWLKDHLAHAVTTLGGLYQYPFSASWDALLCRLLDMGMITGSDAYTLTFALNGQTMMVWRAGRWYADGTLFAVNGIPLSDRQKWRPRFATLRRLHAVSEHHDMTRRTDNPHPVSVPGQMMPDTER</sequence>
<name>A0A1V8NRK0_CITBR</name>
<proteinExistence type="predicted"/>
<reference evidence="2 3" key="1">
    <citation type="submission" date="2017-03" db="EMBL/GenBank/DDBJ databases">
        <authorList>
            <person name="Afonso C.L."/>
            <person name="Miller P.J."/>
            <person name="Scott M.A."/>
            <person name="Spackman E."/>
            <person name="Goraichik I."/>
            <person name="Dimitrov K.M."/>
            <person name="Suarez D.L."/>
            <person name="Swayne D.E."/>
        </authorList>
    </citation>
    <scope>NUCLEOTIDE SEQUENCE [LARGE SCALE GENOMIC DNA]</scope>
    <source>
        <strain evidence="2 3">ATCC 51113</strain>
    </source>
</reference>
<feature type="region of interest" description="Disordered" evidence="1">
    <location>
        <begin position="170"/>
        <end position="196"/>
    </location>
</feature>
<protein>
    <submittedName>
        <fullName evidence="2">Uncharacterized protein</fullName>
    </submittedName>
</protein>
<organism evidence="2 3">
    <name type="scientific">Citrobacter braakii</name>
    <dbReference type="NCBI Taxonomy" id="57706"/>
    <lineage>
        <taxon>Bacteria</taxon>
        <taxon>Pseudomonadati</taxon>
        <taxon>Pseudomonadota</taxon>
        <taxon>Gammaproteobacteria</taxon>
        <taxon>Enterobacterales</taxon>
        <taxon>Enterobacteriaceae</taxon>
        <taxon>Citrobacter</taxon>
        <taxon>Citrobacter freundii complex</taxon>
    </lineage>
</organism>
<evidence type="ECO:0000313" key="3">
    <source>
        <dbReference type="Proteomes" id="UP000192573"/>
    </source>
</evidence>
<dbReference type="Proteomes" id="UP000192573">
    <property type="component" value="Unassembled WGS sequence"/>
</dbReference>
<accession>A0A1V8NRK0</accession>
<dbReference type="EMBL" id="NAEW01000036">
    <property type="protein sequence ID" value="OQM39046.1"/>
    <property type="molecule type" value="Genomic_DNA"/>
</dbReference>